<evidence type="ECO:0000313" key="2">
    <source>
        <dbReference type="EMBL" id="KYF99221.1"/>
    </source>
</evidence>
<sequence length="208" mass="22946">MASVRGEFCIDRFEASTVELLPDGGKRRHSPFEPVGKLKVKALSRRGVKPQAYISRNQAEAACQNAGKRLCTDEEWVTACKGKRATVFPYGRERERGACNDSGVSSFNRYFGQGGEAPLSAFTWANMNDARLNQLEGTLAPTGSFRRCKSSFGVHDMVGNLHEWTSAARGTFRGGYYLDSARHGDGCDYKTTAHSTGYHDYSTGFRCC</sequence>
<proteinExistence type="predicted"/>
<accession>A0A150T3G5</accession>
<dbReference type="AlphaFoldDB" id="A0A150T3G5"/>
<dbReference type="Pfam" id="PF03781">
    <property type="entry name" value="FGE-sulfatase"/>
    <property type="match status" value="1"/>
</dbReference>
<dbReference type="PANTHER" id="PTHR23150">
    <property type="entry name" value="SULFATASE MODIFYING FACTOR 1, 2"/>
    <property type="match status" value="1"/>
</dbReference>
<reference evidence="2 3" key="1">
    <citation type="submission" date="2014-02" db="EMBL/GenBank/DDBJ databases">
        <title>The small core and large imbalanced accessory genome model reveals a collaborative survival strategy of Sorangium cellulosum strains in nature.</title>
        <authorList>
            <person name="Han K."/>
            <person name="Peng R."/>
            <person name="Blom J."/>
            <person name="Li Y.-Z."/>
        </authorList>
    </citation>
    <scope>NUCLEOTIDE SEQUENCE [LARGE SCALE GENOMIC DNA]</scope>
    <source>
        <strain evidence="2 3">So0011-07</strain>
    </source>
</reference>
<dbReference type="Proteomes" id="UP000075635">
    <property type="component" value="Unassembled WGS sequence"/>
</dbReference>
<feature type="domain" description="Sulfatase-modifying factor enzyme-like" evidence="1">
    <location>
        <begin position="46"/>
        <end position="188"/>
    </location>
</feature>
<evidence type="ECO:0000259" key="1">
    <source>
        <dbReference type="Pfam" id="PF03781"/>
    </source>
</evidence>
<organism evidence="2 3">
    <name type="scientific">Sorangium cellulosum</name>
    <name type="common">Polyangium cellulosum</name>
    <dbReference type="NCBI Taxonomy" id="56"/>
    <lineage>
        <taxon>Bacteria</taxon>
        <taxon>Pseudomonadati</taxon>
        <taxon>Myxococcota</taxon>
        <taxon>Polyangia</taxon>
        <taxon>Polyangiales</taxon>
        <taxon>Polyangiaceae</taxon>
        <taxon>Sorangium</taxon>
    </lineage>
</organism>
<dbReference type="EMBL" id="JEMB01000143">
    <property type="protein sequence ID" value="KYF99221.1"/>
    <property type="molecule type" value="Genomic_DNA"/>
</dbReference>
<dbReference type="SUPFAM" id="SSF56436">
    <property type="entry name" value="C-type lectin-like"/>
    <property type="match status" value="1"/>
</dbReference>
<dbReference type="GO" id="GO:0120147">
    <property type="term" value="F:formylglycine-generating oxidase activity"/>
    <property type="evidence" value="ECO:0007669"/>
    <property type="project" value="TreeGrafter"/>
</dbReference>
<dbReference type="InterPro" id="IPR051043">
    <property type="entry name" value="Sulfatase_Mod_Factor_Kinase"/>
</dbReference>
<protein>
    <recommendedName>
        <fullName evidence="1">Sulfatase-modifying factor enzyme-like domain-containing protein</fullName>
    </recommendedName>
</protein>
<feature type="non-terminal residue" evidence="2">
    <location>
        <position position="208"/>
    </location>
</feature>
<dbReference type="Gene3D" id="3.90.1580.10">
    <property type="entry name" value="paralog of FGE (formylglycine-generating enzyme)"/>
    <property type="match status" value="1"/>
</dbReference>
<dbReference type="InterPro" id="IPR005532">
    <property type="entry name" value="SUMF_dom"/>
</dbReference>
<dbReference type="InterPro" id="IPR042095">
    <property type="entry name" value="SUMF_sf"/>
</dbReference>
<gene>
    <name evidence="2" type="ORF">BE17_21910</name>
</gene>
<evidence type="ECO:0000313" key="3">
    <source>
        <dbReference type="Proteomes" id="UP000075635"/>
    </source>
</evidence>
<dbReference type="InterPro" id="IPR016187">
    <property type="entry name" value="CTDL_fold"/>
</dbReference>
<name>A0A150T3G5_SORCE</name>
<dbReference type="PANTHER" id="PTHR23150:SF19">
    <property type="entry name" value="FORMYLGLYCINE-GENERATING ENZYME"/>
    <property type="match status" value="1"/>
</dbReference>
<comment type="caution">
    <text evidence="2">The sequence shown here is derived from an EMBL/GenBank/DDBJ whole genome shotgun (WGS) entry which is preliminary data.</text>
</comment>